<protein>
    <submittedName>
        <fullName evidence="2">Uncharacterized protein</fullName>
    </submittedName>
</protein>
<organism evidence="2">
    <name type="scientific">Zea mays</name>
    <name type="common">Maize</name>
    <dbReference type="NCBI Taxonomy" id="4577"/>
    <lineage>
        <taxon>Eukaryota</taxon>
        <taxon>Viridiplantae</taxon>
        <taxon>Streptophyta</taxon>
        <taxon>Embryophyta</taxon>
        <taxon>Tracheophyta</taxon>
        <taxon>Spermatophyta</taxon>
        <taxon>Magnoliopsida</taxon>
        <taxon>Liliopsida</taxon>
        <taxon>Poales</taxon>
        <taxon>Poaceae</taxon>
        <taxon>PACMAD clade</taxon>
        <taxon>Panicoideae</taxon>
        <taxon>Andropogonodae</taxon>
        <taxon>Andropogoneae</taxon>
        <taxon>Tripsacinae</taxon>
        <taxon>Zea</taxon>
    </lineage>
</organism>
<dbReference type="GeneID" id="111591128"/>
<reference evidence="2" key="1">
    <citation type="journal article" date="2009" name="PLoS Genet.">
        <title>Sequencing, mapping, and analysis of 27,455 maize full-length cDNAs.</title>
        <authorList>
            <person name="Soderlund C."/>
            <person name="Descour A."/>
            <person name="Kudrna D."/>
            <person name="Bomhoff M."/>
            <person name="Boyd L."/>
            <person name="Currie J."/>
            <person name="Angelova A."/>
            <person name="Collura K."/>
            <person name="Wissotski M."/>
            <person name="Ashley E."/>
            <person name="Morrow D."/>
            <person name="Fernandes J."/>
            <person name="Walbot V."/>
            <person name="Yu Y."/>
        </authorList>
    </citation>
    <scope>NUCLEOTIDE SEQUENCE</scope>
    <source>
        <strain evidence="2">B73</strain>
    </source>
</reference>
<evidence type="ECO:0000256" key="1">
    <source>
        <dbReference type="SAM" id="MobiDB-lite"/>
    </source>
</evidence>
<feature type="region of interest" description="Disordered" evidence="1">
    <location>
        <begin position="39"/>
        <end position="60"/>
    </location>
</feature>
<dbReference type="RefSeq" id="XP_023157737.1">
    <property type="nucleotide sequence ID" value="XM_023301969.1"/>
</dbReference>
<proteinExistence type="evidence at transcript level"/>
<feature type="compositionally biased region" description="Basic and acidic residues" evidence="1">
    <location>
        <begin position="235"/>
        <end position="244"/>
    </location>
</feature>
<feature type="compositionally biased region" description="Low complexity" evidence="1">
    <location>
        <begin position="214"/>
        <end position="223"/>
    </location>
</feature>
<dbReference type="AlphaFoldDB" id="B7ZYI2"/>
<feature type="region of interest" description="Disordered" evidence="1">
    <location>
        <begin position="214"/>
        <end position="244"/>
    </location>
</feature>
<dbReference type="KEGG" id="zma:111591128"/>
<sequence length="257" mass="28015">MHSKRDISGHSFTQSQCAGYESDPIRSVRSVTVSSPLVQMKPTTGRDGSRFGTVEQHGTRRGRAHRARYACLLGYPSSHVAGFLVAPPRRPHTVPVHLARQVLLEYYACIVVSWVHQVTPHRVGLPATQHLSHGPRTRVPRGPLGCSSILPPGPLAAATNSVRLGVTGGLCAPKLSSSNRRSGGRSTETRPAEQFGFFFFLMIWCTYLKKPLASSTPSTTTTTKEALSMQGNNCDEGRGKKKDAGKDYCCTRISFRP</sequence>
<evidence type="ECO:0000313" key="2">
    <source>
        <dbReference type="EMBL" id="ACL52981.1"/>
    </source>
</evidence>
<accession>B7ZYI2</accession>
<name>B7ZYI2_MAIZE</name>
<dbReference type="EMBL" id="BT054374">
    <property type="protein sequence ID" value="ACL52981.1"/>
    <property type="molecule type" value="mRNA"/>
</dbReference>